<name>H3KDW8_9BURK</name>
<dbReference type="AlphaFoldDB" id="H3KDW8"/>
<protein>
    <submittedName>
        <fullName evidence="1">Uncharacterized protein</fullName>
    </submittedName>
</protein>
<dbReference type="RefSeq" id="WP_008541685.1">
    <property type="nucleotide sequence ID" value="NZ_JH604933.1"/>
</dbReference>
<keyword evidence="2" id="KW-1185">Reference proteome</keyword>
<dbReference type="Proteomes" id="UP000004956">
    <property type="component" value="Unassembled WGS sequence"/>
</dbReference>
<dbReference type="PATRIC" id="fig|762967.3.peg.741"/>
<evidence type="ECO:0000313" key="2">
    <source>
        <dbReference type="Proteomes" id="UP000004956"/>
    </source>
</evidence>
<dbReference type="STRING" id="762967.HMPREF9440_00930"/>
<gene>
    <name evidence="1" type="ORF">HMPREF9440_00930</name>
</gene>
<evidence type="ECO:0000313" key="1">
    <source>
        <dbReference type="EMBL" id="EHY31681.1"/>
    </source>
</evidence>
<accession>H3KDW8</accession>
<comment type="caution">
    <text evidence="1">The sequence shown here is derived from an EMBL/GenBank/DDBJ whole genome shotgun (WGS) entry which is preliminary data.</text>
</comment>
<dbReference type="HOGENOM" id="CLU_1531776_0_0_4"/>
<organism evidence="1 2">
    <name type="scientific">Sutterella parvirubra YIT 11816</name>
    <dbReference type="NCBI Taxonomy" id="762967"/>
    <lineage>
        <taxon>Bacteria</taxon>
        <taxon>Pseudomonadati</taxon>
        <taxon>Pseudomonadota</taxon>
        <taxon>Betaproteobacteria</taxon>
        <taxon>Burkholderiales</taxon>
        <taxon>Sutterellaceae</taxon>
        <taxon>Sutterella</taxon>
    </lineage>
</organism>
<dbReference type="EMBL" id="AFBQ01000126">
    <property type="protein sequence ID" value="EHY31681.1"/>
    <property type="molecule type" value="Genomic_DNA"/>
</dbReference>
<reference evidence="1 2" key="1">
    <citation type="submission" date="2011-11" db="EMBL/GenBank/DDBJ databases">
        <authorList>
            <person name="Weinstock G."/>
            <person name="Sodergren E."/>
            <person name="Clifton S."/>
            <person name="Fulton L."/>
            <person name="Fulton B."/>
            <person name="Courtney L."/>
            <person name="Fronick C."/>
            <person name="Harrison M."/>
            <person name="Strong C."/>
            <person name="Farmer C."/>
            <person name="Delahaunty K."/>
            <person name="Markovic C."/>
            <person name="Hall O."/>
            <person name="Minx P."/>
            <person name="Tomlinson C."/>
            <person name="Mitreva M."/>
            <person name="Hou S."/>
            <person name="Chen J."/>
            <person name="Wollam A."/>
            <person name="Pepin K.H."/>
            <person name="Johnson M."/>
            <person name="Bhonagiri V."/>
            <person name="Zhang X."/>
            <person name="Suruliraj S."/>
            <person name="Warren W."/>
            <person name="Chinwalla A."/>
            <person name="Mardis E.R."/>
            <person name="Wilson R.K."/>
        </authorList>
    </citation>
    <scope>NUCLEOTIDE SEQUENCE [LARGE SCALE GENOMIC DNA]</scope>
    <source>
        <strain evidence="1 2">YIT 11816</strain>
    </source>
</reference>
<sequence>MSSCKRCAGGCRDFSSKADRAPNIASIDVVEGILLKAAKNMRARAEAFAAGELSEADIEAANRKLLDWLATTFAGENPHFETTEDWNPYGLAQLIREKAEEVDLSGLTDAAVVRAAASWFVADAVETVASTPDDASLEALAARWAAGFTGMPDF</sequence>
<dbReference type="OrthoDB" id="9155021at2"/>
<proteinExistence type="predicted"/>